<feature type="domain" description="Calcineurin-like phosphoesterase" evidence="2">
    <location>
        <begin position="102"/>
        <end position="293"/>
    </location>
</feature>
<feature type="compositionally biased region" description="Polar residues" evidence="1">
    <location>
        <begin position="41"/>
        <end position="50"/>
    </location>
</feature>
<dbReference type="InterPro" id="IPR051918">
    <property type="entry name" value="STPP_CPPED1"/>
</dbReference>
<dbReference type="InterPro" id="IPR004843">
    <property type="entry name" value="Calcineurin-like_PHP"/>
</dbReference>
<organism evidence="3 4">
    <name type="scientific">Tunturiibacter lichenicola</name>
    <dbReference type="NCBI Taxonomy" id="2051959"/>
    <lineage>
        <taxon>Bacteria</taxon>
        <taxon>Pseudomonadati</taxon>
        <taxon>Acidobacteriota</taxon>
        <taxon>Terriglobia</taxon>
        <taxon>Terriglobales</taxon>
        <taxon>Acidobacteriaceae</taxon>
        <taxon>Tunturiibacter</taxon>
    </lineage>
</organism>
<proteinExistence type="predicted"/>
<dbReference type="InterPro" id="IPR029052">
    <property type="entry name" value="Metallo-depent_PP-like"/>
</dbReference>
<evidence type="ECO:0000259" key="2">
    <source>
        <dbReference type="Pfam" id="PF00149"/>
    </source>
</evidence>
<dbReference type="PANTHER" id="PTHR43143">
    <property type="entry name" value="METALLOPHOSPHOESTERASE, CALCINEURIN SUPERFAMILY"/>
    <property type="match status" value="1"/>
</dbReference>
<reference evidence="3 4" key="1">
    <citation type="submission" date="2020-08" db="EMBL/GenBank/DDBJ databases">
        <title>Genomic Encyclopedia of Type Strains, Phase IV (KMG-V): Genome sequencing to study the core and pangenomes of soil and plant-associated prokaryotes.</title>
        <authorList>
            <person name="Whitman W."/>
        </authorList>
    </citation>
    <scope>NUCLEOTIDE SEQUENCE [LARGE SCALE GENOMIC DNA]</scope>
    <source>
        <strain evidence="3 4">M8US30</strain>
    </source>
</reference>
<accession>A0A7W8J841</accession>
<dbReference type="Gene3D" id="3.60.21.10">
    <property type="match status" value="1"/>
</dbReference>
<dbReference type="AlphaFoldDB" id="A0A7W8J841"/>
<dbReference type="GO" id="GO:0016787">
    <property type="term" value="F:hydrolase activity"/>
    <property type="evidence" value="ECO:0007669"/>
    <property type="project" value="InterPro"/>
</dbReference>
<evidence type="ECO:0000313" key="4">
    <source>
        <dbReference type="Proteomes" id="UP000569092"/>
    </source>
</evidence>
<dbReference type="EMBL" id="JACHDZ010000001">
    <property type="protein sequence ID" value="MBB5343064.1"/>
    <property type="molecule type" value="Genomic_DNA"/>
</dbReference>
<dbReference type="SUPFAM" id="SSF56300">
    <property type="entry name" value="Metallo-dependent phosphatases"/>
    <property type="match status" value="1"/>
</dbReference>
<evidence type="ECO:0000313" key="3">
    <source>
        <dbReference type="EMBL" id="MBB5343064.1"/>
    </source>
</evidence>
<gene>
    <name evidence="3" type="ORF">HDF10_001014</name>
</gene>
<feature type="region of interest" description="Disordered" evidence="1">
    <location>
        <begin position="36"/>
        <end position="55"/>
    </location>
</feature>
<sequence>MRWNKSELSQFREVQAIKNIQKREFDVNRFKQDEVVRKSESTANPENGSPESDGIDRRNFLGCMAWAGTGLLWSMVGGVPTSRLLAQTIKRGAGSGKVEDFSFVQISDCHIGFNKGANPEVTHTLKKAIDRANLVPPGMKAPDFMLHTGDITQNSKAAEFDTASQVIKGFRGEVFYVPGEHDYIDDGVQYKQRFGKGTLGNGWYSYNHKGVHFVGLNNCVQVDAMGNLGSDQLAWLKSDLAGLSHSTPIVVFAHIPLWMVYEKWGWGTKDGEQALAMLKPFGSVTVLNGHIHQVVQKVEGNVAFHTAMSTAFPQPAPGAAPNPGPMTVPAGKLESVLGVTNVKVVRGHNHLAVIYSTLAETV</sequence>
<dbReference type="Proteomes" id="UP000569092">
    <property type="component" value="Unassembled WGS sequence"/>
</dbReference>
<dbReference type="PANTHER" id="PTHR43143:SF6">
    <property type="entry name" value="BLL3016 PROTEIN"/>
    <property type="match status" value="1"/>
</dbReference>
<comment type="caution">
    <text evidence="3">The sequence shown here is derived from an EMBL/GenBank/DDBJ whole genome shotgun (WGS) entry which is preliminary data.</text>
</comment>
<evidence type="ECO:0000256" key="1">
    <source>
        <dbReference type="SAM" id="MobiDB-lite"/>
    </source>
</evidence>
<dbReference type="Pfam" id="PF00149">
    <property type="entry name" value="Metallophos"/>
    <property type="match status" value="1"/>
</dbReference>
<name>A0A7W8J841_9BACT</name>
<protein>
    <recommendedName>
        <fullName evidence="2">Calcineurin-like phosphoesterase domain-containing protein</fullName>
    </recommendedName>
</protein>